<dbReference type="PRINTS" id="PR00069">
    <property type="entry name" value="ALDKETRDTASE"/>
</dbReference>
<feature type="active site" description="Proton donor" evidence="1">
    <location>
        <position position="72"/>
    </location>
</feature>
<dbReference type="PANTHER" id="PTHR11732">
    <property type="entry name" value="ALDO/KETO REDUCTASE"/>
    <property type="match status" value="1"/>
</dbReference>
<evidence type="ECO:0000259" key="4">
    <source>
        <dbReference type="Pfam" id="PF00248"/>
    </source>
</evidence>
<dbReference type="Proteomes" id="UP001176961">
    <property type="component" value="Unassembled WGS sequence"/>
</dbReference>
<gene>
    <name evidence="5" type="ORF">CYNAS_LOCUS1684</name>
</gene>
<dbReference type="Gene3D" id="3.20.20.100">
    <property type="entry name" value="NADP-dependent oxidoreductase domain"/>
    <property type="match status" value="1"/>
</dbReference>
<feature type="binding site" evidence="2">
    <location>
        <position position="134"/>
    </location>
    <ligand>
        <name>substrate</name>
    </ligand>
</feature>
<comment type="caution">
    <text evidence="5">The sequence shown here is derived from an EMBL/GenBank/DDBJ whole genome shotgun (WGS) entry which is preliminary data.</text>
</comment>
<sequence length="353" mass="40126">MLKHLKYSILLVVFNIFGSAQATIERIELNTGTYMPVLGLGTWQNTNETELVAALTTALDNGYRLIDTAFLYNNEAVIGKVLKEYIDSGKVKREDIFITTKLPFTAHDPNDVEECVNTQLKRLQLDYIDLYLIHCPLPLQKANDSFDAALANGVPIPVTIDHVDTWHALEKLYDAGKLKALGLSNFNASQIRNVYDKARVKPANLQVECHLYWPQTELHELCKELNMSFTAYAPLGSRGRKASNPQMVWPEGDPMSEPVVQKLAAKHNKTAAQIMLRHLHQRGMIVIPKTSKPERVKENMDIFDFSLSDEEMKELNDIKTRKRFFLFDIAIGHPFYPFGDVDQTKYKVAPLHP</sequence>
<proteinExistence type="predicted"/>
<protein>
    <recommendedName>
        <fullName evidence="4">NADP-dependent oxidoreductase domain-containing protein</fullName>
    </recommendedName>
</protein>
<dbReference type="InterPro" id="IPR020471">
    <property type="entry name" value="AKR"/>
</dbReference>
<dbReference type="InterPro" id="IPR036812">
    <property type="entry name" value="NAD(P)_OxRdtase_dom_sf"/>
</dbReference>
<feature type="site" description="Lowers pKa of active site Tyr" evidence="3">
    <location>
        <position position="101"/>
    </location>
</feature>
<organism evidence="5 6">
    <name type="scientific">Cylicocyclus nassatus</name>
    <name type="common">Nematode worm</name>
    <dbReference type="NCBI Taxonomy" id="53992"/>
    <lineage>
        <taxon>Eukaryota</taxon>
        <taxon>Metazoa</taxon>
        <taxon>Ecdysozoa</taxon>
        <taxon>Nematoda</taxon>
        <taxon>Chromadorea</taxon>
        <taxon>Rhabditida</taxon>
        <taxon>Rhabditina</taxon>
        <taxon>Rhabditomorpha</taxon>
        <taxon>Strongyloidea</taxon>
        <taxon>Strongylidae</taxon>
        <taxon>Cylicocyclus</taxon>
    </lineage>
</organism>
<evidence type="ECO:0000256" key="3">
    <source>
        <dbReference type="PIRSR" id="PIRSR000097-3"/>
    </source>
</evidence>
<dbReference type="PIRSF" id="PIRSF000097">
    <property type="entry name" value="AKR"/>
    <property type="match status" value="1"/>
</dbReference>
<evidence type="ECO:0000313" key="6">
    <source>
        <dbReference type="Proteomes" id="UP001176961"/>
    </source>
</evidence>
<dbReference type="Pfam" id="PF00248">
    <property type="entry name" value="Aldo_ket_red"/>
    <property type="match status" value="1"/>
</dbReference>
<dbReference type="FunFam" id="3.20.20.100:FF:000029">
    <property type="entry name" value="Aldo-keto reductase"/>
    <property type="match status" value="1"/>
</dbReference>
<dbReference type="InterPro" id="IPR023210">
    <property type="entry name" value="NADP_OxRdtase_dom"/>
</dbReference>
<evidence type="ECO:0000256" key="1">
    <source>
        <dbReference type="PIRSR" id="PIRSR000097-1"/>
    </source>
</evidence>
<dbReference type="EMBL" id="CATQJL010000001">
    <property type="protein sequence ID" value="CAJ0589701.1"/>
    <property type="molecule type" value="Genomic_DNA"/>
</dbReference>
<dbReference type="GO" id="GO:0016491">
    <property type="term" value="F:oxidoreductase activity"/>
    <property type="evidence" value="ECO:0007669"/>
    <property type="project" value="InterPro"/>
</dbReference>
<evidence type="ECO:0000256" key="2">
    <source>
        <dbReference type="PIRSR" id="PIRSR000097-2"/>
    </source>
</evidence>
<dbReference type="InterPro" id="IPR018170">
    <property type="entry name" value="Aldo/ket_reductase_CS"/>
</dbReference>
<accession>A0AA36GID0</accession>
<dbReference type="AlphaFoldDB" id="A0AA36GID0"/>
<feature type="domain" description="NADP-dependent oxidoreductase" evidence="4">
    <location>
        <begin position="38"/>
        <end position="318"/>
    </location>
</feature>
<evidence type="ECO:0000313" key="5">
    <source>
        <dbReference type="EMBL" id="CAJ0589701.1"/>
    </source>
</evidence>
<keyword evidence="6" id="KW-1185">Reference proteome</keyword>
<name>A0AA36GID0_CYLNA</name>
<dbReference type="SUPFAM" id="SSF51430">
    <property type="entry name" value="NAD(P)-linked oxidoreductase"/>
    <property type="match status" value="1"/>
</dbReference>
<dbReference type="PROSITE" id="PS00798">
    <property type="entry name" value="ALDOKETO_REDUCTASE_1"/>
    <property type="match status" value="1"/>
</dbReference>
<reference evidence="5" key="1">
    <citation type="submission" date="2023-07" db="EMBL/GenBank/DDBJ databases">
        <authorList>
            <consortium name="CYATHOMIX"/>
        </authorList>
    </citation>
    <scope>NUCLEOTIDE SEQUENCE</scope>
    <source>
        <strain evidence="5">N/A</strain>
    </source>
</reference>